<sequence length="255" mass="28185">MTMDKPGSGHLISTKGGDGKLCLQFLGDSITEDGTYITCMQEAVRQQLPELAIAWINDGRSSETVSGLSEPDHPGPRPYLHDRLGEVLSIAQPDWVVLCYGMNDGIYYPYAEERFQAYREGYLRAVEQIRASGAQVIAVTPPPFDPGSVSEGVQAISDENRAAYSYLEPYARYSEEVLRRYADWVLTLKTEAGCADVVNIHDPVLAYIRAGRDTDPGFRYGDGIHPDVGGHRVIASELLDRLFGIQVPKRPFLSS</sequence>
<dbReference type="InterPro" id="IPR036514">
    <property type="entry name" value="SGNH_hydro_sf"/>
</dbReference>
<accession>A0ABU9DI60</accession>
<reference evidence="2 3" key="1">
    <citation type="submission" date="2024-04" db="EMBL/GenBank/DDBJ databases">
        <title>draft genome sequnece of Paenibacillus filicis.</title>
        <authorList>
            <person name="Kim D.-U."/>
        </authorList>
    </citation>
    <scope>NUCLEOTIDE SEQUENCE [LARGE SCALE GENOMIC DNA]</scope>
    <source>
        <strain evidence="2 3">KACC14197</strain>
    </source>
</reference>
<evidence type="ECO:0000313" key="2">
    <source>
        <dbReference type="EMBL" id="MEK8128573.1"/>
    </source>
</evidence>
<dbReference type="Proteomes" id="UP001469365">
    <property type="component" value="Unassembled WGS sequence"/>
</dbReference>
<proteinExistence type="predicted"/>
<dbReference type="InterPro" id="IPR051532">
    <property type="entry name" value="Ester_Hydrolysis_Enzymes"/>
</dbReference>
<dbReference type="PANTHER" id="PTHR30383">
    <property type="entry name" value="THIOESTERASE 1/PROTEASE 1/LYSOPHOSPHOLIPASE L1"/>
    <property type="match status" value="1"/>
</dbReference>
<comment type="caution">
    <text evidence="2">The sequence shown here is derived from an EMBL/GenBank/DDBJ whole genome shotgun (WGS) entry which is preliminary data.</text>
</comment>
<dbReference type="RefSeq" id="WP_341415652.1">
    <property type="nucleotide sequence ID" value="NZ_JBBPCC010000006.1"/>
</dbReference>
<dbReference type="EMBL" id="JBBPCC010000006">
    <property type="protein sequence ID" value="MEK8128573.1"/>
    <property type="molecule type" value="Genomic_DNA"/>
</dbReference>
<keyword evidence="3" id="KW-1185">Reference proteome</keyword>
<organism evidence="2 3">
    <name type="scientific">Paenibacillus filicis</name>
    <dbReference type="NCBI Taxonomy" id="669464"/>
    <lineage>
        <taxon>Bacteria</taxon>
        <taxon>Bacillati</taxon>
        <taxon>Bacillota</taxon>
        <taxon>Bacilli</taxon>
        <taxon>Bacillales</taxon>
        <taxon>Paenibacillaceae</taxon>
        <taxon>Paenibacillus</taxon>
    </lineage>
</organism>
<dbReference type="InterPro" id="IPR013830">
    <property type="entry name" value="SGNH_hydro"/>
</dbReference>
<protein>
    <submittedName>
        <fullName evidence="2">GDSL-type esterase/lipase family protein</fullName>
    </submittedName>
</protein>
<dbReference type="PANTHER" id="PTHR30383:SF5">
    <property type="entry name" value="SGNH HYDROLASE-TYPE ESTERASE DOMAIN-CONTAINING PROTEIN"/>
    <property type="match status" value="1"/>
</dbReference>
<gene>
    <name evidence="2" type="ORF">WMW72_11720</name>
</gene>
<dbReference type="SUPFAM" id="SSF52266">
    <property type="entry name" value="SGNH hydrolase"/>
    <property type="match status" value="1"/>
</dbReference>
<evidence type="ECO:0000313" key="3">
    <source>
        <dbReference type="Proteomes" id="UP001469365"/>
    </source>
</evidence>
<name>A0ABU9DI60_9BACL</name>
<evidence type="ECO:0000259" key="1">
    <source>
        <dbReference type="Pfam" id="PF13472"/>
    </source>
</evidence>
<feature type="domain" description="SGNH hydrolase-type esterase" evidence="1">
    <location>
        <begin position="25"/>
        <end position="233"/>
    </location>
</feature>
<dbReference type="Pfam" id="PF13472">
    <property type="entry name" value="Lipase_GDSL_2"/>
    <property type="match status" value="1"/>
</dbReference>
<dbReference type="Gene3D" id="3.40.50.1110">
    <property type="entry name" value="SGNH hydrolase"/>
    <property type="match status" value="1"/>
</dbReference>